<keyword evidence="5" id="KW-1185">Reference proteome</keyword>
<proteinExistence type="predicted"/>
<dbReference type="PANTHER" id="PTHR37534:SF39">
    <property type="entry name" value="TRANSCRIPTION FACTOR DOMAIN-CONTAINING PROTEIN"/>
    <property type="match status" value="1"/>
</dbReference>
<sequence length="512" mass="57197">MPTAPCVQCRERKLRCDRSYPSCSNCVRFHLACPGHAKNLSWPSLTNKKRHLVGPEPCPELSIKASQGRALRWMHVRVNDVNVHRHLSRGQSLQALKRPLLSFSTGPSWIPVTLNPAELTLLQYFQVEASLAVSCSNSAGDTVAVVTRLAFHDDSAASQAVLHAVLAVSSALRNGLNTLTLARKGAALHALQRSADAGITGTKIVQHVAAGVLLCCFEIHNSASTSGPWDLYISNTKRLVKGLDLDKQVGIYEFLTTTSWLYHHDVHALFSRKHWRRTGDTAGRPTLNKGRCGKSALRENTKSMTAIVQRISELRNTLTPCHQVLWPMADIFESVVDSSHPAYHSETYRKELADIEHGLESIFNGKNVPEQEHRYPSAIQSLQDVDYFDLEMYRLAALIYLERASNNFSGPSPKIDAWANAAFRAFKVLGTMKHSFPIFIIGCEARTDEQRRVILDCIQNNKNVRLTSPMQMVHEMLQSAWALEDLETEREVDYMLKLDTVVSGCQTMPSFA</sequence>
<evidence type="ECO:0000313" key="4">
    <source>
        <dbReference type="EMBL" id="KAK0385527.1"/>
    </source>
</evidence>
<dbReference type="Pfam" id="PF00172">
    <property type="entry name" value="Zn_clus"/>
    <property type="match status" value="1"/>
</dbReference>
<dbReference type="PROSITE" id="PS00463">
    <property type="entry name" value="ZN2_CY6_FUNGAL_1"/>
    <property type="match status" value="1"/>
</dbReference>
<keyword evidence="2" id="KW-0539">Nucleus</keyword>
<evidence type="ECO:0000259" key="3">
    <source>
        <dbReference type="PROSITE" id="PS50048"/>
    </source>
</evidence>
<evidence type="ECO:0000313" key="5">
    <source>
        <dbReference type="Proteomes" id="UP001175261"/>
    </source>
</evidence>
<dbReference type="InterPro" id="IPR001138">
    <property type="entry name" value="Zn2Cys6_DnaBD"/>
</dbReference>
<dbReference type="EMBL" id="JAPDFR010000006">
    <property type="protein sequence ID" value="KAK0385527.1"/>
    <property type="molecule type" value="Genomic_DNA"/>
</dbReference>
<protein>
    <recommendedName>
        <fullName evidence="3">Zn(2)-C6 fungal-type domain-containing protein</fullName>
    </recommendedName>
</protein>
<dbReference type="InterPro" id="IPR036864">
    <property type="entry name" value="Zn2-C6_fun-type_DNA-bd_sf"/>
</dbReference>
<dbReference type="SMART" id="SM00066">
    <property type="entry name" value="GAL4"/>
    <property type="match status" value="1"/>
</dbReference>
<feature type="domain" description="Zn(2)-C6 fungal-type" evidence="3">
    <location>
        <begin position="5"/>
        <end position="33"/>
    </location>
</feature>
<dbReference type="GO" id="GO:0008270">
    <property type="term" value="F:zinc ion binding"/>
    <property type="evidence" value="ECO:0007669"/>
    <property type="project" value="InterPro"/>
</dbReference>
<dbReference type="InterPro" id="IPR021858">
    <property type="entry name" value="Fun_TF"/>
</dbReference>
<evidence type="ECO:0000256" key="2">
    <source>
        <dbReference type="ARBA" id="ARBA00023242"/>
    </source>
</evidence>
<dbReference type="GO" id="GO:0045944">
    <property type="term" value="P:positive regulation of transcription by RNA polymerase II"/>
    <property type="evidence" value="ECO:0007669"/>
    <property type="project" value="TreeGrafter"/>
</dbReference>
<dbReference type="CDD" id="cd00067">
    <property type="entry name" value="GAL4"/>
    <property type="match status" value="1"/>
</dbReference>
<name>A0AA39GG82_SARSR</name>
<dbReference type="Pfam" id="PF11951">
    <property type="entry name" value="Fungal_trans_2"/>
    <property type="match status" value="1"/>
</dbReference>
<dbReference type="AlphaFoldDB" id="A0AA39GG82"/>
<comment type="subcellular location">
    <subcellularLocation>
        <location evidence="1">Nucleus</location>
    </subcellularLocation>
</comment>
<dbReference type="SUPFAM" id="SSF57701">
    <property type="entry name" value="Zn2/Cys6 DNA-binding domain"/>
    <property type="match status" value="1"/>
</dbReference>
<dbReference type="GO" id="GO:0000976">
    <property type="term" value="F:transcription cis-regulatory region binding"/>
    <property type="evidence" value="ECO:0007669"/>
    <property type="project" value="TreeGrafter"/>
</dbReference>
<evidence type="ECO:0000256" key="1">
    <source>
        <dbReference type="ARBA" id="ARBA00004123"/>
    </source>
</evidence>
<dbReference type="Gene3D" id="4.10.240.10">
    <property type="entry name" value="Zn(2)-C6 fungal-type DNA-binding domain"/>
    <property type="match status" value="1"/>
</dbReference>
<accession>A0AA39GG82</accession>
<dbReference type="GO" id="GO:0000981">
    <property type="term" value="F:DNA-binding transcription factor activity, RNA polymerase II-specific"/>
    <property type="evidence" value="ECO:0007669"/>
    <property type="project" value="InterPro"/>
</dbReference>
<comment type="caution">
    <text evidence="4">The sequence shown here is derived from an EMBL/GenBank/DDBJ whole genome shotgun (WGS) entry which is preliminary data.</text>
</comment>
<organism evidence="4 5">
    <name type="scientific">Sarocladium strictum</name>
    <name type="common">Black bundle disease fungus</name>
    <name type="synonym">Acremonium strictum</name>
    <dbReference type="NCBI Taxonomy" id="5046"/>
    <lineage>
        <taxon>Eukaryota</taxon>
        <taxon>Fungi</taxon>
        <taxon>Dikarya</taxon>
        <taxon>Ascomycota</taxon>
        <taxon>Pezizomycotina</taxon>
        <taxon>Sordariomycetes</taxon>
        <taxon>Hypocreomycetidae</taxon>
        <taxon>Hypocreales</taxon>
        <taxon>Sarocladiaceae</taxon>
        <taxon>Sarocladium</taxon>
    </lineage>
</organism>
<dbReference type="PANTHER" id="PTHR37534">
    <property type="entry name" value="TRANSCRIPTIONAL ACTIVATOR PROTEIN UGA3"/>
    <property type="match status" value="1"/>
</dbReference>
<reference evidence="4" key="1">
    <citation type="submission" date="2022-10" db="EMBL/GenBank/DDBJ databases">
        <title>Determination and structural analysis of whole genome sequence of Sarocladium strictum F4-1.</title>
        <authorList>
            <person name="Hu L."/>
            <person name="Jiang Y."/>
        </authorList>
    </citation>
    <scope>NUCLEOTIDE SEQUENCE</scope>
    <source>
        <strain evidence="4">F4-1</strain>
    </source>
</reference>
<dbReference type="Proteomes" id="UP001175261">
    <property type="component" value="Unassembled WGS sequence"/>
</dbReference>
<gene>
    <name evidence="4" type="ORF">NLU13_6707</name>
</gene>
<dbReference type="GO" id="GO:0005634">
    <property type="term" value="C:nucleus"/>
    <property type="evidence" value="ECO:0007669"/>
    <property type="project" value="UniProtKB-SubCell"/>
</dbReference>
<dbReference type="PROSITE" id="PS50048">
    <property type="entry name" value="ZN2_CY6_FUNGAL_2"/>
    <property type="match status" value="1"/>
</dbReference>